<reference evidence="3" key="1">
    <citation type="submission" date="2024-05" db="EMBL/GenBank/DDBJ databases">
        <title>Alkalihalobacillus sp. strain MEB203 novel alkaliphilic bacterium from Lonar Lake, India.</title>
        <authorList>
            <person name="Joshi A."/>
            <person name="Thite S."/>
            <person name="Mengade P."/>
        </authorList>
    </citation>
    <scope>NUCLEOTIDE SEQUENCE</scope>
    <source>
        <strain evidence="3">MEB 203</strain>
    </source>
</reference>
<keyword evidence="1" id="KW-0809">Transit peptide</keyword>
<organism evidence="3 4">
    <name type="scientific">Alkalihalobacterium chitinilyticum</name>
    <dbReference type="NCBI Taxonomy" id="2980103"/>
    <lineage>
        <taxon>Bacteria</taxon>
        <taxon>Bacillati</taxon>
        <taxon>Bacillota</taxon>
        <taxon>Bacilli</taxon>
        <taxon>Bacillales</taxon>
        <taxon>Bacillaceae</taxon>
        <taxon>Alkalihalobacterium</taxon>
    </lineage>
</organism>
<dbReference type="Proteomes" id="UP001148125">
    <property type="component" value="Unassembled WGS sequence"/>
</dbReference>
<evidence type="ECO:0000256" key="1">
    <source>
        <dbReference type="ARBA" id="ARBA00022946"/>
    </source>
</evidence>
<dbReference type="EMBL" id="JAOTPO010000013">
    <property type="protein sequence ID" value="MDE5415141.1"/>
    <property type="molecule type" value="Genomic_DNA"/>
</dbReference>
<evidence type="ECO:0000313" key="3">
    <source>
        <dbReference type="EMBL" id="MDE5415141.1"/>
    </source>
</evidence>
<gene>
    <name evidence="3" type="ORF">N7Z68_17410</name>
</gene>
<feature type="domain" description="Staygreen protein" evidence="2">
    <location>
        <begin position="4"/>
        <end position="149"/>
    </location>
</feature>
<dbReference type="PANTHER" id="PTHR31750">
    <property type="entry name" value="PROTEIN STAY-GREEN 1, CHLOROPLASTIC-RELATED"/>
    <property type="match status" value="1"/>
</dbReference>
<proteinExistence type="predicted"/>
<name>A0ABT5VIY8_9BACI</name>
<dbReference type="RefSeq" id="WP_275119745.1">
    <property type="nucleotide sequence ID" value="NZ_JAOTPO010000013.1"/>
</dbReference>
<sequence length="163" mass="19136">MSSFHPEKLSVNMVPPANSTEPIEGRKYTLTHSDITGELFLDVGYVYNYEAIDEEMRDEVLAEWQRNNLGQFRLVGRAYVDGGEFSEEVSRVRFTIFQKEMMTALKGMVYGDRAFFANHPSLLDAPIYIHYDSVYPQFRQTVYYGTPRQILMQINMRTFNYWK</sequence>
<accession>A0ABT5VIY8</accession>
<dbReference type="Pfam" id="PF12638">
    <property type="entry name" value="Staygreen"/>
    <property type="match status" value="1"/>
</dbReference>
<comment type="caution">
    <text evidence="3">The sequence shown here is derived from an EMBL/GenBank/DDBJ whole genome shotgun (WGS) entry which is preliminary data.</text>
</comment>
<evidence type="ECO:0000259" key="2">
    <source>
        <dbReference type="Pfam" id="PF12638"/>
    </source>
</evidence>
<protein>
    <submittedName>
        <fullName evidence="3">Staygreen family protein</fullName>
    </submittedName>
</protein>
<keyword evidence="4" id="KW-1185">Reference proteome</keyword>
<dbReference type="InterPro" id="IPR024438">
    <property type="entry name" value="Staygreen"/>
</dbReference>
<evidence type="ECO:0000313" key="4">
    <source>
        <dbReference type="Proteomes" id="UP001148125"/>
    </source>
</evidence>
<dbReference type="PANTHER" id="PTHR31750:SF4">
    <property type="entry name" value="LP06106P"/>
    <property type="match status" value="1"/>
</dbReference>